<dbReference type="EMBL" id="ADAS02003028">
    <property type="protein sequence ID" value="OAV85675.1"/>
    <property type="molecule type" value="Genomic_DNA"/>
</dbReference>
<reference evidence="3 4" key="3">
    <citation type="journal article" date="2017" name="G3 (Bethesda)">
        <title>Comparative analysis highlights variable genome content of wheat rusts and divergence of the mating loci.</title>
        <authorList>
            <person name="Cuomo C.A."/>
            <person name="Bakkeren G."/>
            <person name="Khalil H.B."/>
            <person name="Panwar V."/>
            <person name="Joly D."/>
            <person name="Linning R."/>
            <person name="Sakthikumar S."/>
            <person name="Song X."/>
            <person name="Adiconis X."/>
            <person name="Fan L."/>
            <person name="Goldberg J.M."/>
            <person name="Levin J.Z."/>
            <person name="Young S."/>
            <person name="Zeng Q."/>
            <person name="Anikster Y."/>
            <person name="Bruce M."/>
            <person name="Wang M."/>
            <person name="Yin C."/>
            <person name="McCallum B."/>
            <person name="Szabo L.J."/>
            <person name="Hulbert S."/>
            <person name="Chen X."/>
            <person name="Fellers J.P."/>
        </authorList>
    </citation>
    <scope>NUCLEOTIDE SEQUENCE</scope>
    <source>
        <strain evidence="4">Isolate 1-1 / race 1 (BBBD)</strain>
        <strain evidence="3">isolate 1-1 / race 1 (BBBD)</strain>
    </source>
</reference>
<sequence>MGGDMDCFPARRELLNARFSAYKLTPPSTPAHIRTIALPQHLPPPTASHTNQLALNKHSGQLIWTDTASGCIHTLANPRAEHPRIESLLTLAQPHSPLPLSPAADTWLLLDGPHTLLLAALCPGRPRILAAAGLRAEHGFGPGPHALVAVARAADAFHAVLTTTTLHVLLARIRIVAPADPAGQHAIQPLLLARLHGTAPLLAAHYHRPSRRSVSALHRRLRRPPPHRRPPHRRPPHRRPPHRRPPRRRRPCRHPTPPIHLVPDARGPDPGGASPRPGRAAGPGDRLPSARPGAPAARRRRGG</sequence>
<keyword evidence="4" id="KW-1185">Reference proteome</keyword>
<evidence type="ECO:0000313" key="2">
    <source>
        <dbReference type="EMBL" id="OAV85675.1"/>
    </source>
</evidence>
<dbReference type="Proteomes" id="UP000005240">
    <property type="component" value="Unassembled WGS sequence"/>
</dbReference>
<evidence type="ECO:0000256" key="1">
    <source>
        <dbReference type="SAM" id="MobiDB-lite"/>
    </source>
</evidence>
<accession>A0A180FZ32</accession>
<reference evidence="3" key="4">
    <citation type="submission" date="2025-05" db="UniProtKB">
        <authorList>
            <consortium name="EnsemblFungi"/>
        </authorList>
    </citation>
    <scope>IDENTIFICATION</scope>
    <source>
        <strain evidence="3">isolate 1-1 / race 1 (BBBD)</strain>
    </source>
</reference>
<proteinExistence type="predicted"/>
<organism evidence="2">
    <name type="scientific">Puccinia triticina (isolate 1-1 / race 1 (BBBD))</name>
    <name type="common">Brown leaf rust fungus</name>
    <dbReference type="NCBI Taxonomy" id="630390"/>
    <lineage>
        <taxon>Eukaryota</taxon>
        <taxon>Fungi</taxon>
        <taxon>Dikarya</taxon>
        <taxon>Basidiomycota</taxon>
        <taxon>Pucciniomycotina</taxon>
        <taxon>Pucciniomycetes</taxon>
        <taxon>Pucciniales</taxon>
        <taxon>Pucciniaceae</taxon>
        <taxon>Puccinia</taxon>
    </lineage>
</organism>
<name>A0A180FZ32_PUCT1</name>
<protein>
    <submittedName>
        <fullName evidence="2 3">Uncharacterized protein</fullName>
    </submittedName>
</protein>
<feature type="compositionally biased region" description="Basic residues" evidence="1">
    <location>
        <begin position="207"/>
        <end position="253"/>
    </location>
</feature>
<gene>
    <name evidence="2" type="ORF">PTTG_30350</name>
</gene>
<feature type="region of interest" description="Disordered" evidence="1">
    <location>
        <begin position="207"/>
        <end position="303"/>
    </location>
</feature>
<feature type="compositionally biased region" description="Low complexity" evidence="1">
    <location>
        <begin position="271"/>
        <end position="296"/>
    </location>
</feature>
<evidence type="ECO:0000313" key="3">
    <source>
        <dbReference type="EnsemblFungi" id="PTTG_30350-t43_1-p1"/>
    </source>
</evidence>
<dbReference type="EnsemblFungi" id="PTTG_30350-t43_1">
    <property type="protein sequence ID" value="PTTG_30350-t43_1-p1"/>
    <property type="gene ID" value="PTTG_30350"/>
</dbReference>
<dbReference type="AlphaFoldDB" id="A0A180FZ32"/>
<reference evidence="2" key="2">
    <citation type="submission" date="2016-05" db="EMBL/GenBank/DDBJ databases">
        <title>Comparative analysis highlights variable genome content of wheat rusts and divergence of the mating loci.</title>
        <authorList>
            <person name="Cuomo C.A."/>
            <person name="Bakkeren G."/>
            <person name="Szabo L."/>
            <person name="Khalil H."/>
            <person name="Joly D."/>
            <person name="Goldberg J."/>
            <person name="Young S."/>
            <person name="Zeng Q."/>
            <person name="Fellers J."/>
        </authorList>
    </citation>
    <scope>NUCLEOTIDE SEQUENCE [LARGE SCALE GENOMIC DNA]</scope>
    <source>
        <strain evidence="2">1-1 BBBD Race 1</strain>
    </source>
</reference>
<reference evidence="2" key="1">
    <citation type="submission" date="2009-11" db="EMBL/GenBank/DDBJ databases">
        <authorList>
            <consortium name="The Broad Institute Genome Sequencing Platform"/>
            <person name="Ward D."/>
            <person name="Feldgarden M."/>
            <person name="Earl A."/>
            <person name="Young S.K."/>
            <person name="Zeng Q."/>
            <person name="Koehrsen M."/>
            <person name="Alvarado L."/>
            <person name="Berlin A."/>
            <person name="Bochicchio J."/>
            <person name="Borenstein D."/>
            <person name="Chapman S.B."/>
            <person name="Chen Z."/>
            <person name="Engels R."/>
            <person name="Freedman E."/>
            <person name="Gellesch M."/>
            <person name="Goldberg J."/>
            <person name="Griggs A."/>
            <person name="Gujja S."/>
            <person name="Heilman E."/>
            <person name="Heiman D."/>
            <person name="Hepburn T."/>
            <person name="Howarth C."/>
            <person name="Jen D."/>
            <person name="Larson L."/>
            <person name="Lewis B."/>
            <person name="Mehta T."/>
            <person name="Park D."/>
            <person name="Pearson M."/>
            <person name="Roberts A."/>
            <person name="Saif S."/>
            <person name="Shea T."/>
            <person name="Shenoy N."/>
            <person name="Sisk P."/>
            <person name="Stolte C."/>
            <person name="Sykes S."/>
            <person name="Thomson T."/>
            <person name="Walk T."/>
            <person name="White J."/>
            <person name="Yandava C."/>
            <person name="Izard J."/>
            <person name="Baranova O.V."/>
            <person name="Blanton J.M."/>
            <person name="Tanner A.C."/>
            <person name="Dewhirst F.E."/>
            <person name="Haas B."/>
            <person name="Nusbaum C."/>
            <person name="Birren B."/>
        </authorList>
    </citation>
    <scope>NUCLEOTIDE SEQUENCE [LARGE SCALE GENOMIC DNA]</scope>
    <source>
        <strain evidence="2">1-1 BBBD Race 1</strain>
    </source>
</reference>
<dbReference type="VEuPathDB" id="FungiDB:PTTG_30350"/>
<evidence type="ECO:0000313" key="4">
    <source>
        <dbReference type="Proteomes" id="UP000005240"/>
    </source>
</evidence>